<dbReference type="Pfam" id="PF12937">
    <property type="entry name" value="F-box-like"/>
    <property type="match status" value="1"/>
</dbReference>
<evidence type="ECO:0000313" key="1">
    <source>
        <dbReference type="Proteomes" id="UP000790787"/>
    </source>
</evidence>
<dbReference type="SUPFAM" id="SSF81383">
    <property type="entry name" value="F-box domain"/>
    <property type="match status" value="1"/>
</dbReference>
<dbReference type="STRING" id="4097.A0A1S3XAJ3"/>
<dbReference type="InterPro" id="IPR044184">
    <property type="entry name" value="SNE/GID2"/>
</dbReference>
<dbReference type="AlphaFoldDB" id="A0A1S3XAJ3"/>
<reference evidence="2" key="2">
    <citation type="submission" date="2025-08" db="UniProtKB">
        <authorList>
            <consortium name="RefSeq"/>
        </authorList>
    </citation>
    <scope>IDENTIFICATION</scope>
    <source>
        <tissue evidence="2">Leaf</tissue>
    </source>
</reference>
<gene>
    <name evidence="2" type="primary">LOC107763036</name>
</gene>
<dbReference type="Gene3D" id="1.20.1280.50">
    <property type="match status" value="1"/>
</dbReference>
<dbReference type="RefSeq" id="XP_016436931.1">
    <property type="nucleotide sequence ID" value="XM_016581445.1"/>
</dbReference>
<accession>A0A1S3XAJ3</accession>
<dbReference type="OMA" id="ICTKHWA"/>
<proteinExistence type="predicted"/>
<protein>
    <submittedName>
        <fullName evidence="2">F-box protein GID2-like</fullName>
    </submittedName>
</protein>
<dbReference type="RefSeq" id="XP_016436931.2">
    <property type="nucleotide sequence ID" value="XM_016581445.2"/>
</dbReference>
<dbReference type="OrthoDB" id="1896968at2759"/>
<dbReference type="KEGG" id="nta:107763036"/>
<dbReference type="GO" id="GO:0009937">
    <property type="term" value="P:regulation of gibberellic acid mediated signaling pathway"/>
    <property type="evidence" value="ECO:0007669"/>
    <property type="project" value="InterPro"/>
</dbReference>
<evidence type="ECO:0000313" key="2">
    <source>
        <dbReference type="RefSeq" id="XP_016436931.2"/>
    </source>
</evidence>
<dbReference type="GO" id="GO:0009740">
    <property type="term" value="P:gibberellic acid mediated signaling pathway"/>
    <property type="evidence" value="ECO:0000318"/>
    <property type="project" value="GO_Central"/>
</dbReference>
<dbReference type="PaxDb" id="4097-A0A1S3XAJ3"/>
<keyword evidence="1" id="KW-1185">Reference proteome</keyword>
<dbReference type="Proteomes" id="UP000790787">
    <property type="component" value="Chromosome 16"/>
</dbReference>
<sequence>MKRQFDGGETDCANFAAGEGELKKKMKQVIESEEDKRLPMKRQFDAGETNCTASAGDGDFKKKMKMEEIIESEAVLLDENLLYEVLKHVDGRTLATAACVSKQWNQTALDERLWELICTKHNRNQQQQLRAVVLALGGFRRLYSLYLWPLSKPSPPPSSSSSTPTSAWPCLPPPPTRPLKYAATNTRWGKDEVNLSLSLLSIRYYEKMNFKANKST</sequence>
<dbReference type="InterPro" id="IPR036047">
    <property type="entry name" value="F-box-like_dom_sf"/>
</dbReference>
<dbReference type="GO" id="GO:0019005">
    <property type="term" value="C:SCF ubiquitin ligase complex"/>
    <property type="evidence" value="ECO:0000318"/>
    <property type="project" value="GO_Central"/>
</dbReference>
<dbReference type="PANTHER" id="PTHR47750">
    <property type="entry name" value="F-BOX PROTEIN SNE"/>
    <property type="match status" value="1"/>
</dbReference>
<dbReference type="GO" id="GO:0005737">
    <property type="term" value="C:cytoplasm"/>
    <property type="evidence" value="ECO:0000318"/>
    <property type="project" value="GO_Central"/>
</dbReference>
<reference evidence="1" key="1">
    <citation type="journal article" date="2014" name="Nat. Commun.">
        <title>The tobacco genome sequence and its comparison with those of tomato and potato.</title>
        <authorList>
            <person name="Sierro N."/>
            <person name="Battey J.N."/>
            <person name="Ouadi S."/>
            <person name="Bakaher N."/>
            <person name="Bovet L."/>
            <person name="Willig A."/>
            <person name="Goepfert S."/>
            <person name="Peitsch M.C."/>
            <person name="Ivanov N.V."/>
        </authorList>
    </citation>
    <scope>NUCLEOTIDE SEQUENCE [LARGE SCALE GENOMIC DNA]</scope>
</reference>
<dbReference type="InterPro" id="IPR001810">
    <property type="entry name" value="F-box_dom"/>
</dbReference>
<dbReference type="GO" id="GO:0031146">
    <property type="term" value="P:SCF-dependent proteasomal ubiquitin-dependent protein catabolic process"/>
    <property type="evidence" value="ECO:0000318"/>
    <property type="project" value="GO_Central"/>
</dbReference>
<dbReference type="GeneID" id="107763036"/>
<organism evidence="1 2">
    <name type="scientific">Nicotiana tabacum</name>
    <name type="common">Common tobacco</name>
    <dbReference type="NCBI Taxonomy" id="4097"/>
    <lineage>
        <taxon>Eukaryota</taxon>
        <taxon>Viridiplantae</taxon>
        <taxon>Streptophyta</taxon>
        <taxon>Embryophyta</taxon>
        <taxon>Tracheophyta</taxon>
        <taxon>Spermatophyta</taxon>
        <taxon>Magnoliopsida</taxon>
        <taxon>eudicotyledons</taxon>
        <taxon>Gunneridae</taxon>
        <taxon>Pentapetalae</taxon>
        <taxon>asterids</taxon>
        <taxon>lamiids</taxon>
        <taxon>Solanales</taxon>
        <taxon>Solanaceae</taxon>
        <taxon>Nicotianoideae</taxon>
        <taxon>Nicotianeae</taxon>
        <taxon>Nicotiana</taxon>
    </lineage>
</organism>
<dbReference type="PANTHER" id="PTHR47750:SF7">
    <property type="entry name" value="F-BOX PROTEIN"/>
    <property type="match status" value="1"/>
</dbReference>
<name>A0A1S3XAJ3_TOBAC</name>